<protein>
    <submittedName>
        <fullName evidence="1">Uncharacterized protein</fullName>
    </submittedName>
</protein>
<dbReference type="EMBL" id="ACEC01000102">
    <property type="protein sequence ID" value="EEG29445.1"/>
    <property type="molecule type" value="Genomic_DNA"/>
</dbReference>
<sequence length="46" mass="5206">MLWQGEQFLNTRGELGRDAAQNSRVKDSKKSTFRNLEGGFLYALDG</sequence>
<name>C0EGG9_9FIRM</name>
<evidence type="ECO:0000313" key="1">
    <source>
        <dbReference type="EMBL" id="EEG29445.1"/>
    </source>
</evidence>
<dbReference type="AlphaFoldDB" id="C0EGG9"/>
<accession>C0EGG9</accession>
<proteinExistence type="predicted"/>
<dbReference type="HOGENOM" id="CLU_3182112_0_0_9"/>
<gene>
    <name evidence="1" type="ORF">CLOSTMETH_02962</name>
</gene>
<reference evidence="1 2" key="2">
    <citation type="submission" date="2009-02" db="EMBL/GenBank/DDBJ databases">
        <title>Draft genome sequence of Clostridium methylpentosum (DSM 5476).</title>
        <authorList>
            <person name="Sudarsanam P."/>
            <person name="Ley R."/>
            <person name="Guruge J."/>
            <person name="Turnbaugh P.J."/>
            <person name="Mahowald M."/>
            <person name="Liep D."/>
            <person name="Gordon J."/>
        </authorList>
    </citation>
    <scope>NUCLEOTIDE SEQUENCE [LARGE SCALE GENOMIC DNA]</scope>
    <source>
        <strain evidence="1 2">DSM 5476</strain>
    </source>
</reference>
<dbReference type="Proteomes" id="UP000003340">
    <property type="component" value="Unassembled WGS sequence"/>
</dbReference>
<organism evidence="1 2">
    <name type="scientific">[Clostridium] methylpentosum DSM 5476</name>
    <dbReference type="NCBI Taxonomy" id="537013"/>
    <lineage>
        <taxon>Bacteria</taxon>
        <taxon>Bacillati</taxon>
        <taxon>Bacillota</taxon>
        <taxon>Clostridia</taxon>
        <taxon>Eubacteriales</taxon>
        <taxon>Oscillospiraceae</taxon>
        <taxon>Oscillospiraceae incertae sedis</taxon>
    </lineage>
</organism>
<comment type="caution">
    <text evidence="1">The sequence shown here is derived from an EMBL/GenBank/DDBJ whole genome shotgun (WGS) entry which is preliminary data.</text>
</comment>
<keyword evidence="2" id="KW-1185">Reference proteome</keyword>
<evidence type="ECO:0000313" key="2">
    <source>
        <dbReference type="Proteomes" id="UP000003340"/>
    </source>
</evidence>
<reference evidence="1 2" key="1">
    <citation type="submission" date="2009-01" db="EMBL/GenBank/DDBJ databases">
        <authorList>
            <person name="Fulton L."/>
            <person name="Clifton S."/>
            <person name="Fulton B."/>
            <person name="Xu J."/>
            <person name="Minx P."/>
            <person name="Pepin K.H."/>
            <person name="Johnson M."/>
            <person name="Bhonagiri V."/>
            <person name="Nash W.E."/>
            <person name="Mardis E.R."/>
            <person name="Wilson R.K."/>
        </authorList>
    </citation>
    <scope>NUCLEOTIDE SEQUENCE [LARGE SCALE GENOMIC DNA]</scope>
    <source>
        <strain evidence="1 2">DSM 5476</strain>
    </source>
</reference>